<gene>
    <name evidence="1" type="ORF">EP867_17515</name>
</gene>
<dbReference type="AlphaFoldDB" id="A0A3S3UVM3"/>
<reference evidence="1 2" key="1">
    <citation type="journal article" date="2015" name="Int. J. Syst. Evol. Microbiol.">
        <title>Gemmobacter intermedius sp. nov., isolated from a white stork (Ciconia ciconia).</title>
        <authorList>
            <person name="Kampfer P."/>
            <person name="Jerzak L."/>
            <person name="Wilharm G."/>
            <person name="Golke J."/>
            <person name="Busse H.J."/>
            <person name="Glaeser S.P."/>
        </authorList>
    </citation>
    <scope>NUCLEOTIDE SEQUENCE [LARGE SCALE GENOMIC DNA]</scope>
    <source>
        <strain evidence="1 2">119/4</strain>
    </source>
</reference>
<dbReference type="Proteomes" id="UP000287168">
    <property type="component" value="Unassembled WGS sequence"/>
</dbReference>
<protein>
    <submittedName>
        <fullName evidence="1">Uncharacterized protein</fullName>
    </submittedName>
</protein>
<dbReference type="EMBL" id="SBLC01000052">
    <property type="protein sequence ID" value="RWY37117.1"/>
    <property type="molecule type" value="Genomic_DNA"/>
</dbReference>
<sequence length="63" mass="7169">MTLAQLSYFRRADWHEVCNLAGVVPSIDRIEAFLRSDLISTSRSKIYRNLGLVMDRSPALEDA</sequence>
<name>A0A3S3UVM3_9RHOB</name>
<proteinExistence type="predicted"/>
<keyword evidence="2" id="KW-1185">Reference proteome</keyword>
<accession>A0A3S3UVM3</accession>
<evidence type="ECO:0000313" key="2">
    <source>
        <dbReference type="Proteomes" id="UP000287168"/>
    </source>
</evidence>
<comment type="caution">
    <text evidence="1">The sequence shown here is derived from an EMBL/GenBank/DDBJ whole genome shotgun (WGS) entry which is preliminary data.</text>
</comment>
<evidence type="ECO:0000313" key="1">
    <source>
        <dbReference type="EMBL" id="RWY37117.1"/>
    </source>
</evidence>
<organism evidence="1 2">
    <name type="scientific">Falsigemmobacter intermedius</name>
    <dbReference type="NCBI Taxonomy" id="1553448"/>
    <lineage>
        <taxon>Bacteria</taxon>
        <taxon>Pseudomonadati</taxon>
        <taxon>Pseudomonadota</taxon>
        <taxon>Alphaproteobacteria</taxon>
        <taxon>Rhodobacterales</taxon>
        <taxon>Paracoccaceae</taxon>
        <taxon>Falsigemmobacter</taxon>
    </lineage>
</organism>